<dbReference type="RefSeq" id="YP_010087177.1">
    <property type="nucleotide sequence ID" value="NC_055509.1"/>
</dbReference>
<dbReference type="Proteomes" id="UP000501998">
    <property type="component" value="Segment"/>
</dbReference>
<dbReference type="KEGG" id="vg:65102429"/>
<sequence>MMSSQQSFPKDFDPTKTLEAAKRGLKKLESDDKMMFGVESLDDEIEKHQESSSDEEEEEECDDNVSKEAVPDKEQLEADDFLEQESSWTFNDSKLYITKHFSVNKDTMDLVNAHIRNSVEKTLNFLGAKATYEGEDGSSFAWRVSSDAIHPMEKHYVWQEETQRPIPSAPPSYEDLDLPSRGKTSPPLRTSEDTTKPDYQKPSTSSECRKQSDLSINREFLDSFKKGILFPSIDGGGDILVKLADTDLTEAIIRDFVYEPSTSYQDMVYQIFCIHPQTKPDYEFIRW</sequence>
<protein>
    <submittedName>
        <fullName evidence="2">Phosphoprotein</fullName>
    </submittedName>
</protein>
<proteinExistence type="predicted"/>
<organism evidence="2">
    <name type="scientific">Cuiaba virus</name>
    <dbReference type="NCBI Taxonomy" id="2495751"/>
    <lineage>
        <taxon>Viruses</taxon>
        <taxon>Riboviria</taxon>
        <taxon>Orthornavirae</taxon>
        <taxon>Negarnaviricota</taxon>
        <taxon>Haploviricotina</taxon>
        <taxon>Monjiviricetes</taxon>
        <taxon>Mononegavirales</taxon>
        <taxon>Rhabdoviridae</taxon>
        <taxon>Alpharhabdovirinae</taxon>
        <taxon>Sripuvirus</taxon>
        <taxon>Sripuvirus cuiaba</taxon>
    </lineage>
</organism>
<feature type="compositionally biased region" description="Acidic residues" evidence="1">
    <location>
        <begin position="52"/>
        <end position="63"/>
    </location>
</feature>
<gene>
    <name evidence="2" type="primary">P</name>
</gene>
<evidence type="ECO:0000256" key="1">
    <source>
        <dbReference type="SAM" id="MobiDB-lite"/>
    </source>
</evidence>
<feature type="region of interest" description="Disordered" evidence="1">
    <location>
        <begin position="160"/>
        <end position="211"/>
    </location>
</feature>
<evidence type="ECO:0000313" key="3">
    <source>
        <dbReference type="Proteomes" id="UP000501998"/>
    </source>
</evidence>
<accession>A0A3S8TMN7</accession>
<name>A0A3S8TMN7_9RHAB</name>
<feature type="compositionally biased region" description="Basic and acidic residues" evidence="1">
    <location>
        <begin position="64"/>
        <end position="74"/>
    </location>
</feature>
<reference evidence="2" key="1">
    <citation type="journal article" date="2018" name="Virus Genes">
        <title>Genomic characterisation of Cuiaba and Charleville viruses: arboviruses (family Rhabdoviridae, genus Sripuvirus) infecting reptiles and amphibians.</title>
        <authorList>
            <person name="Vasilakis N."/>
            <person name="Tesh R.B."/>
            <person name="Widen S.G."/>
            <person name="Mirchandani D."/>
            <person name="Walker P.J."/>
        </authorList>
    </citation>
    <scope>NUCLEOTIDE SEQUENCE [LARGE SCALE GENOMIC DNA]</scope>
    <source>
        <strain evidence="2">BeAn 227841</strain>
    </source>
</reference>
<keyword evidence="3" id="KW-1185">Reference proteome</keyword>
<dbReference type="EMBL" id="MH899110">
    <property type="protein sequence ID" value="AZL49341.1"/>
    <property type="molecule type" value="Viral_cRNA"/>
</dbReference>
<feature type="region of interest" description="Disordered" evidence="1">
    <location>
        <begin position="33"/>
        <end position="74"/>
    </location>
</feature>
<evidence type="ECO:0000313" key="2">
    <source>
        <dbReference type="EMBL" id="AZL49341.1"/>
    </source>
</evidence>
<feature type="compositionally biased region" description="Basic and acidic residues" evidence="1">
    <location>
        <begin position="190"/>
        <end position="199"/>
    </location>
</feature>
<dbReference type="GeneID" id="65102429"/>